<dbReference type="InterPro" id="IPR036856">
    <property type="entry name" value="Ald_Oxase/Xan_DH_a/b_sf"/>
</dbReference>
<comment type="caution">
    <text evidence="4">The sequence shown here is derived from an EMBL/GenBank/DDBJ whole genome shotgun (WGS) entry which is preliminary data.</text>
</comment>
<keyword evidence="2" id="KW-0560">Oxidoreductase</keyword>
<evidence type="ECO:0000313" key="4">
    <source>
        <dbReference type="EMBL" id="RSM67950.1"/>
    </source>
</evidence>
<gene>
    <name evidence="4" type="ORF">DMH04_47590</name>
</gene>
<accession>A0A428YK70</accession>
<dbReference type="PANTHER" id="PTHR11908">
    <property type="entry name" value="XANTHINE DEHYDROGENASE"/>
    <property type="match status" value="1"/>
</dbReference>
<name>A0A428YK70_KIBAR</name>
<dbReference type="Pfam" id="PF01315">
    <property type="entry name" value="Ald_Xan_dh_C"/>
    <property type="match status" value="1"/>
</dbReference>
<dbReference type="InterPro" id="IPR000674">
    <property type="entry name" value="Ald_Oxase/Xan_DH_a/b"/>
</dbReference>
<evidence type="ECO:0000256" key="2">
    <source>
        <dbReference type="ARBA" id="ARBA00023002"/>
    </source>
</evidence>
<dbReference type="SUPFAM" id="SSF54665">
    <property type="entry name" value="CO dehydrogenase molybdoprotein N-domain-like"/>
    <property type="match status" value="1"/>
</dbReference>
<evidence type="ECO:0000313" key="5">
    <source>
        <dbReference type="Proteomes" id="UP000287547"/>
    </source>
</evidence>
<dbReference type="OrthoDB" id="135295at2"/>
<dbReference type="AlphaFoldDB" id="A0A428YK70"/>
<keyword evidence="1" id="KW-0500">Molybdenum</keyword>
<dbReference type="PANTHER" id="PTHR11908:SF132">
    <property type="entry name" value="ALDEHYDE OXIDASE 1-RELATED"/>
    <property type="match status" value="1"/>
</dbReference>
<sequence length="728" mass="78905">MTGLVGRGVERVDGRAKVTGEARYAADNEITGVLHGFLVLSTIARGEITELDTSAALAYPGVVAVHTHQNMLPLVVPPNFPYPKSFIPLQDTRIHHNGQPVAYVVAETLEQAQEAANLVRVRYRAERPTAHLADALHEAFLPTAFRDRPNEISRGDAAAALEQAEVRIDREYTSPMQHHNPIEPHTTTAVWDGNSLTLYESAQGVVFARMIVAQAFEAFGVQQGDVRVISPYLGGGFGAKGPTWPHTLLTAAVARMLGRPVKLVLTRAQMYTMNGHRAEYRRSLRLGATRQGRLTAIIDTSTAQLTRTEQSIYNSSDSTLHLYACPNVHVRQLGVRLDLPSSSYMRSPETTAHFGLETAMDELSHELGIDPVELRVRNHSTVDPHPPGRPYGSKHLLECYRIAARAFGWARRDPRPGSMRDGEEYIGWGMATELHSHTAIRSAVDLTIGVDGRATLRTASQEIGTGTYTVITQVVADGLGMSLEHVMTQLGDTAFPAASISAGSSTIPSVIGSVSQAAQSARDAVIALAIDDPRSPLHGVPAEDVAAEGGYLFARGTRDRRDSYRDVVSRHGRPVKASGNVENTRGHSFGAVFVEVRIRPRLGALRVSRVVAAYDPGRVLNHRTARGQVIGGVTWGIGFALMEHTVVDRNTARVVNPNLSGYLVPVCADTPSVEAFFVDRPDPNSTALHARGFGETPGTGVPAAISNAIFHATGRRLRDVPFTQDKLL</sequence>
<dbReference type="GO" id="GO:0016491">
    <property type="term" value="F:oxidoreductase activity"/>
    <property type="evidence" value="ECO:0007669"/>
    <property type="project" value="UniProtKB-KW"/>
</dbReference>
<evidence type="ECO:0000259" key="3">
    <source>
        <dbReference type="SMART" id="SM01008"/>
    </source>
</evidence>
<dbReference type="InterPro" id="IPR046867">
    <property type="entry name" value="AldOxase/xan_DH_MoCoBD2"/>
</dbReference>
<dbReference type="Gene3D" id="3.90.1170.50">
    <property type="entry name" value="Aldehyde oxidase/xanthine dehydrogenase, a/b hammerhead"/>
    <property type="match status" value="1"/>
</dbReference>
<protein>
    <submittedName>
        <fullName evidence="4">Xanthine dehydrogenase family protein molybdopterin-binding subunit</fullName>
    </submittedName>
</protein>
<dbReference type="Pfam" id="PF02738">
    <property type="entry name" value="MoCoBD_1"/>
    <property type="match status" value="1"/>
</dbReference>
<dbReference type="EMBL" id="QHKI01000077">
    <property type="protein sequence ID" value="RSM67950.1"/>
    <property type="molecule type" value="Genomic_DNA"/>
</dbReference>
<dbReference type="InterPro" id="IPR016208">
    <property type="entry name" value="Ald_Oxase/xanthine_DH-like"/>
</dbReference>
<dbReference type="RefSeq" id="WP_037274163.1">
    <property type="nucleotide sequence ID" value="NZ_QHKI01000077.1"/>
</dbReference>
<dbReference type="InterPro" id="IPR008274">
    <property type="entry name" value="AldOxase/xan_DH_MoCoBD1"/>
</dbReference>
<dbReference type="InterPro" id="IPR037165">
    <property type="entry name" value="AldOxase/xan_DH_Mopterin-bd_sf"/>
</dbReference>
<dbReference type="Gene3D" id="3.30.365.10">
    <property type="entry name" value="Aldehyde oxidase/xanthine dehydrogenase, molybdopterin binding domain"/>
    <property type="match status" value="4"/>
</dbReference>
<dbReference type="SUPFAM" id="SSF56003">
    <property type="entry name" value="Molybdenum cofactor-binding domain"/>
    <property type="match status" value="1"/>
</dbReference>
<proteinExistence type="predicted"/>
<feature type="domain" description="Aldehyde oxidase/xanthine dehydrogenase a/b hammerhead" evidence="3">
    <location>
        <begin position="19"/>
        <end position="127"/>
    </location>
</feature>
<dbReference type="GO" id="GO:0005506">
    <property type="term" value="F:iron ion binding"/>
    <property type="evidence" value="ECO:0007669"/>
    <property type="project" value="InterPro"/>
</dbReference>
<dbReference type="Pfam" id="PF20256">
    <property type="entry name" value="MoCoBD_2"/>
    <property type="match status" value="1"/>
</dbReference>
<dbReference type="Proteomes" id="UP000287547">
    <property type="component" value="Unassembled WGS sequence"/>
</dbReference>
<dbReference type="SMART" id="SM01008">
    <property type="entry name" value="Ald_Xan_dh_C"/>
    <property type="match status" value="1"/>
</dbReference>
<reference evidence="4 5" key="1">
    <citation type="submission" date="2018-05" db="EMBL/GenBank/DDBJ databases">
        <title>Evolution of GPA BGCs.</title>
        <authorList>
            <person name="Waglechner N."/>
            <person name="Wright G.D."/>
        </authorList>
    </citation>
    <scope>NUCLEOTIDE SEQUENCE [LARGE SCALE GENOMIC DNA]</scope>
    <source>
        <strain evidence="4 5">A82846</strain>
    </source>
</reference>
<evidence type="ECO:0000256" key="1">
    <source>
        <dbReference type="ARBA" id="ARBA00022505"/>
    </source>
</evidence>
<organism evidence="4 5">
    <name type="scientific">Kibdelosporangium aridum</name>
    <dbReference type="NCBI Taxonomy" id="2030"/>
    <lineage>
        <taxon>Bacteria</taxon>
        <taxon>Bacillati</taxon>
        <taxon>Actinomycetota</taxon>
        <taxon>Actinomycetes</taxon>
        <taxon>Pseudonocardiales</taxon>
        <taxon>Pseudonocardiaceae</taxon>
        <taxon>Kibdelosporangium</taxon>
    </lineage>
</organism>